<reference evidence="1" key="3">
    <citation type="submission" date="2015-04" db="UniProtKB">
        <authorList>
            <consortium name="EnsemblPlants"/>
        </authorList>
    </citation>
    <scope>IDENTIFICATION</scope>
</reference>
<name>A0A0D9VQS3_9ORYZ</name>
<protein>
    <submittedName>
        <fullName evidence="1">Uncharacterized protein</fullName>
    </submittedName>
</protein>
<dbReference type="HOGENOM" id="CLU_1379908_0_0_1"/>
<sequence>MVGFGVWSRWSCWARGAPHTRYGGGGSLQICSRAVRRERRATAAVWLRDWVTSGANSGQTTGSARELESRCRATLEMDEVSSLLACRNSLCDVSIPVMLAPLYTANATEPTGQSRAAQPWQESAIVCSDTTRDLASSFGTWTCMRMVQAVHMGHGRRGESAVRFCGYDRESLVLTMAETIMTLAMMLSSTNLVFTTIT</sequence>
<dbReference type="AlphaFoldDB" id="A0A0D9VQS3"/>
<reference evidence="2" key="2">
    <citation type="submission" date="2013-12" db="EMBL/GenBank/DDBJ databases">
        <authorList>
            <person name="Yu Y."/>
            <person name="Lee S."/>
            <person name="de Baynast K."/>
            <person name="Wissotski M."/>
            <person name="Liu L."/>
            <person name="Talag J."/>
            <person name="Goicoechea J."/>
            <person name="Angelova A."/>
            <person name="Jetty R."/>
            <person name="Kudrna D."/>
            <person name="Golser W."/>
            <person name="Rivera L."/>
            <person name="Zhang J."/>
            <person name="Wing R."/>
        </authorList>
    </citation>
    <scope>NUCLEOTIDE SEQUENCE</scope>
</reference>
<keyword evidence="2" id="KW-1185">Reference proteome</keyword>
<reference evidence="1 2" key="1">
    <citation type="submission" date="2012-08" db="EMBL/GenBank/DDBJ databases">
        <title>Oryza genome evolution.</title>
        <authorList>
            <person name="Wing R.A."/>
        </authorList>
    </citation>
    <scope>NUCLEOTIDE SEQUENCE</scope>
</reference>
<evidence type="ECO:0000313" key="2">
    <source>
        <dbReference type="Proteomes" id="UP000032180"/>
    </source>
</evidence>
<organism evidence="1 2">
    <name type="scientific">Leersia perrieri</name>
    <dbReference type="NCBI Taxonomy" id="77586"/>
    <lineage>
        <taxon>Eukaryota</taxon>
        <taxon>Viridiplantae</taxon>
        <taxon>Streptophyta</taxon>
        <taxon>Embryophyta</taxon>
        <taxon>Tracheophyta</taxon>
        <taxon>Spermatophyta</taxon>
        <taxon>Magnoliopsida</taxon>
        <taxon>Liliopsida</taxon>
        <taxon>Poales</taxon>
        <taxon>Poaceae</taxon>
        <taxon>BOP clade</taxon>
        <taxon>Oryzoideae</taxon>
        <taxon>Oryzeae</taxon>
        <taxon>Oryzinae</taxon>
        <taxon>Leersia</taxon>
    </lineage>
</organism>
<dbReference type="EnsemblPlants" id="LPERR03G06470.1">
    <property type="protein sequence ID" value="LPERR03G06470.1"/>
    <property type="gene ID" value="LPERR03G06470"/>
</dbReference>
<dbReference type="Proteomes" id="UP000032180">
    <property type="component" value="Chromosome 3"/>
</dbReference>
<dbReference type="Gramene" id="LPERR03G06470.1">
    <property type="protein sequence ID" value="LPERR03G06470.1"/>
    <property type="gene ID" value="LPERR03G06470"/>
</dbReference>
<evidence type="ECO:0000313" key="1">
    <source>
        <dbReference type="EnsemblPlants" id="LPERR03G06470.1"/>
    </source>
</evidence>
<proteinExistence type="predicted"/>
<accession>A0A0D9VQS3</accession>